<evidence type="ECO:0000313" key="7">
    <source>
        <dbReference type="Proteomes" id="UP001172155"/>
    </source>
</evidence>
<dbReference type="Pfam" id="PF00732">
    <property type="entry name" value="GMC_oxred_N"/>
    <property type="match status" value="1"/>
</dbReference>
<comment type="caution">
    <text evidence="6">The sequence shown here is derived from an EMBL/GenBank/DDBJ whole genome shotgun (WGS) entry which is preliminary data.</text>
</comment>
<dbReference type="Gene3D" id="3.50.50.60">
    <property type="entry name" value="FAD/NAD(P)-binding domain"/>
    <property type="match status" value="1"/>
</dbReference>
<accession>A0AA40K2Z1</accession>
<feature type="signal peptide" evidence="4">
    <location>
        <begin position="1"/>
        <end position="18"/>
    </location>
</feature>
<name>A0AA40K2Z1_9PEZI</name>
<evidence type="ECO:0000256" key="4">
    <source>
        <dbReference type="SAM" id="SignalP"/>
    </source>
</evidence>
<dbReference type="SUPFAM" id="SSF54373">
    <property type="entry name" value="FAD-linked reductases, C-terminal domain"/>
    <property type="match status" value="1"/>
</dbReference>
<dbReference type="InterPro" id="IPR000172">
    <property type="entry name" value="GMC_OxRdtase_N"/>
</dbReference>
<dbReference type="Pfam" id="PF05199">
    <property type="entry name" value="GMC_oxred_C"/>
    <property type="match status" value="1"/>
</dbReference>
<dbReference type="SUPFAM" id="SSF51905">
    <property type="entry name" value="FAD/NAD(P)-binding domain"/>
    <property type="match status" value="1"/>
</dbReference>
<gene>
    <name evidence="6" type="ORF">B0T18DRAFT_351550</name>
</gene>
<dbReference type="EMBL" id="JAUKUD010000005">
    <property type="protein sequence ID" value="KAK0744013.1"/>
    <property type="molecule type" value="Genomic_DNA"/>
</dbReference>
<feature type="chain" id="PRO_5041298080" description="Glucose-methanol-choline oxidoreductase N-terminal domain-containing protein" evidence="4">
    <location>
        <begin position="19"/>
        <end position="601"/>
    </location>
</feature>
<sequence length="601" mass="64145">MLCKAWMLLSAVAASAAAKEQYDYIIVGGGTAGLALATRLSLGLPDSQILVLEAGPAALADELRIAVPGMRGSGLGSVYDWNFTTTAQPHLGNRSIDVNRGHVLGGSSALNYLCYDRAAAAEYDAWGELVGDKERWNWDVMIAAMLKTENFTGSDGDRHGRAGPIRTTYNRLVPEVLDTWKPALNRLGVPTNDGGSLGGKPVGAMFQPTNIDTAHWTRSYSATAYLPLAGANLEVRTGVRVASVEFAPGGAKPLRATGVVLEDGTRVAARREVILSAGAVQSPGLLERSGIGQADVLKAAGIAPRRELAGVGENYQDHIRLSTVYRLKDNYSSFDPMIYDSGGALATEEMRRWLAGQPSWYDYTTSAYAFVPWGLVGNGTQARLAHLAAQNGTGHHPVDAMKCAFLRDPSVPQLEVLMEANFVGATPYPGRGGFVTLIAALMHPLSRGSVHVDAARPRGPPVIDPRYLSHPYDLAALVEGARFARRIAAAEPMAGIWTAEVEPGADVQTDAQWREFTKKAMGSFYHPVGTCAMLPEKDGGVVGAELLVHGTENLRVVDCSIIPVLPSAHIQTAAYGIAEVAAEMILRDAKKGTRGRRGDRP</sequence>
<keyword evidence="7" id="KW-1185">Reference proteome</keyword>
<evidence type="ECO:0000313" key="6">
    <source>
        <dbReference type="EMBL" id="KAK0744013.1"/>
    </source>
</evidence>
<dbReference type="PANTHER" id="PTHR11552">
    <property type="entry name" value="GLUCOSE-METHANOL-CHOLINE GMC OXIDOREDUCTASE"/>
    <property type="match status" value="1"/>
</dbReference>
<feature type="active site" description="Proton donor" evidence="2">
    <location>
        <position position="526"/>
    </location>
</feature>
<dbReference type="PANTHER" id="PTHR11552:SF115">
    <property type="entry name" value="DEHYDROGENASE XPTC-RELATED"/>
    <property type="match status" value="1"/>
</dbReference>
<dbReference type="GO" id="GO:0050660">
    <property type="term" value="F:flavin adenine dinucleotide binding"/>
    <property type="evidence" value="ECO:0007669"/>
    <property type="project" value="InterPro"/>
</dbReference>
<dbReference type="Gene3D" id="3.30.560.10">
    <property type="entry name" value="Glucose Oxidase, domain 3"/>
    <property type="match status" value="1"/>
</dbReference>
<dbReference type="GO" id="GO:0016614">
    <property type="term" value="F:oxidoreductase activity, acting on CH-OH group of donors"/>
    <property type="evidence" value="ECO:0007669"/>
    <property type="project" value="InterPro"/>
</dbReference>
<comment type="similarity">
    <text evidence="1">Belongs to the GMC oxidoreductase family.</text>
</comment>
<comment type="cofactor">
    <cofactor evidence="3">
        <name>FAD</name>
        <dbReference type="ChEBI" id="CHEBI:57692"/>
    </cofactor>
</comment>
<keyword evidence="3" id="KW-0274">FAD</keyword>
<dbReference type="InterPro" id="IPR007867">
    <property type="entry name" value="GMC_OxRtase_C"/>
</dbReference>
<evidence type="ECO:0000256" key="1">
    <source>
        <dbReference type="ARBA" id="ARBA00010790"/>
    </source>
</evidence>
<dbReference type="InterPro" id="IPR036188">
    <property type="entry name" value="FAD/NAD-bd_sf"/>
</dbReference>
<feature type="binding site" evidence="3">
    <location>
        <position position="241"/>
    </location>
    <ligand>
        <name>FAD</name>
        <dbReference type="ChEBI" id="CHEBI:57692"/>
    </ligand>
</feature>
<dbReference type="InterPro" id="IPR012132">
    <property type="entry name" value="GMC_OxRdtase"/>
</dbReference>
<feature type="binding site" evidence="3">
    <location>
        <position position="103"/>
    </location>
    <ligand>
        <name>FAD</name>
        <dbReference type="ChEBI" id="CHEBI:57692"/>
    </ligand>
</feature>
<evidence type="ECO:0000256" key="3">
    <source>
        <dbReference type="PIRSR" id="PIRSR000137-2"/>
    </source>
</evidence>
<organism evidence="6 7">
    <name type="scientific">Schizothecium vesticola</name>
    <dbReference type="NCBI Taxonomy" id="314040"/>
    <lineage>
        <taxon>Eukaryota</taxon>
        <taxon>Fungi</taxon>
        <taxon>Dikarya</taxon>
        <taxon>Ascomycota</taxon>
        <taxon>Pezizomycotina</taxon>
        <taxon>Sordariomycetes</taxon>
        <taxon>Sordariomycetidae</taxon>
        <taxon>Sordariales</taxon>
        <taxon>Schizotheciaceae</taxon>
        <taxon>Schizothecium</taxon>
    </lineage>
</organism>
<keyword evidence="3" id="KW-0285">Flavoprotein</keyword>
<dbReference type="AlphaFoldDB" id="A0AA40K2Z1"/>
<dbReference type="PIRSF" id="PIRSF000137">
    <property type="entry name" value="Alcohol_oxidase"/>
    <property type="match status" value="1"/>
</dbReference>
<dbReference type="PROSITE" id="PS00624">
    <property type="entry name" value="GMC_OXRED_2"/>
    <property type="match status" value="1"/>
</dbReference>
<feature type="domain" description="Glucose-methanol-choline oxidoreductase N-terminal" evidence="5">
    <location>
        <begin position="278"/>
        <end position="292"/>
    </location>
</feature>
<feature type="active site" description="Proton acceptor" evidence="2">
    <location>
        <position position="569"/>
    </location>
</feature>
<reference evidence="6" key="1">
    <citation type="submission" date="2023-06" db="EMBL/GenBank/DDBJ databases">
        <title>Genome-scale phylogeny and comparative genomics of the fungal order Sordariales.</title>
        <authorList>
            <consortium name="Lawrence Berkeley National Laboratory"/>
            <person name="Hensen N."/>
            <person name="Bonometti L."/>
            <person name="Westerberg I."/>
            <person name="Brannstrom I.O."/>
            <person name="Guillou S."/>
            <person name="Cros-Aarteil S."/>
            <person name="Calhoun S."/>
            <person name="Haridas S."/>
            <person name="Kuo A."/>
            <person name="Mondo S."/>
            <person name="Pangilinan J."/>
            <person name="Riley R."/>
            <person name="LaButti K."/>
            <person name="Andreopoulos B."/>
            <person name="Lipzen A."/>
            <person name="Chen C."/>
            <person name="Yanf M."/>
            <person name="Daum C."/>
            <person name="Ng V."/>
            <person name="Clum A."/>
            <person name="Steindorff A."/>
            <person name="Ohm R."/>
            <person name="Martin F."/>
            <person name="Silar P."/>
            <person name="Natvig D."/>
            <person name="Lalanne C."/>
            <person name="Gautier V."/>
            <person name="Ament-velasquez S.L."/>
            <person name="Kruys A."/>
            <person name="Hutchinson M.I."/>
            <person name="Powell A.J."/>
            <person name="Barry K."/>
            <person name="Miller A.N."/>
            <person name="Grigoriev I.V."/>
            <person name="Debuchy R."/>
            <person name="Gladieux P."/>
            <person name="Thoren M.H."/>
            <person name="Johannesson H."/>
        </authorList>
    </citation>
    <scope>NUCLEOTIDE SEQUENCE</scope>
    <source>
        <strain evidence="6">SMH3187-1</strain>
    </source>
</reference>
<dbReference type="GO" id="GO:0044550">
    <property type="term" value="P:secondary metabolite biosynthetic process"/>
    <property type="evidence" value="ECO:0007669"/>
    <property type="project" value="TreeGrafter"/>
</dbReference>
<dbReference type="Proteomes" id="UP001172155">
    <property type="component" value="Unassembled WGS sequence"/>
</dbReference>
<proteinExistence type="inferred from homology"/>
<evidence type="ECO:0000259" key="5">
    <source>
        <dbReference type="PROSITE" id="PS00624"/>
    </source>
</evidence>
<keyword evidence="4" id="KW-0732">Signal</keyword>
<evidence type="ECO:0000256" key="2">
    <source>
        <dbReference type="PIRSR" id="PIRSR000137-1"/>
    </source>
</evidence>
<protein>
    <recommendedName>
        <fullName evidence="5">Glucose-methanol-choline oxidoreductase N-terminal domain-containing protein</fullName>
    </recommendedName>
</protein>